<dbReference type="RefSeq" id="WP_012175090.1">
    <property type="nucleotide sequence ID" value="NC_009943.1"/>
</dbReference>
<evidence type="ECO:0000259" key="1">
    <source>
        <dbReference type="PROSITE" id="PS50925"/>
    </source>
</evidence>
<dbReference type="KEGG" id="dol:Dole_1670"/>
<name>A9A0H4_DESOH</name>
<dbReference type="Pfam" id="PF04940">
    <property type="entry name" value="BLUF"/>
    <property type="match status" value="1"/>
</dbReference>
<dbReference type="AlphaFoldDB" id="A9A0H4"/>
<dbReference type="InterPro" id="IPR007024">
    <property type="entry name" value="BLUF_domain"/>
</dbReference>
<evidence type="ECO:0000313" key="2">
    <source>
        <dbReference type="EMBL" id="ABW67474.1"/>
    </source>
</evidence>
<sequence>MSLVRLIYASQLTEACDLKALRQILKVARERNKDLAVTGVLCYDPQYFLQWLEGPMDHVNSLYVDIVKDPRHANATILDYRQVSARSFESWSMAYVAMNEVDAAVLFKYSATRQFNPFEMSADSVVGFITDLAREKDAFFNQSETDIA</sequence>
<dbReference type="InterPro" id="IPR036046">
    <property type="entry name" value="Acylphosphatase-like_dom_sf"/>
</dbReference>
<dbReference type="SMART" id="SM01034">
    <property type="entry name" value="BLUF"/>
    <property type="match status" value="1"/>
</dbReference>
<evidence type="ECO:0000313" key="3">
    <source>
        <dbReference type="Proteomes" id="UP000008561"/>
    </source>
</evidence>
<dbReference type="PROSITE" id="PS50925">
    <property type="entry name" value="BLUF"/>
    <property type="match status" value="1"/>
</dbReference>
<accession>A9A0H4</accession>
<dbReference type="eggNOG" id="COG3804">
    <property type="taxonomic scope" value="Bacteria"/>
</dbReference>
<dbReference type="OrthoDB" id="196105at2"/>
<dbReference type="GO" id="GO:0009882">
    <property type="term" value="F:blue light photoreceptor activity"/>
    <property type="evidence" value="ECO:0007669"/>
    <property type="project" value="InterPro"/>
</dbReference>
<organism evidence="2 3">
    <name type="scientific">Desulfosudis oleivorans (strain DSM 6200 / JCM 39069 / Hxd3)</name>
    <name type="common">Desulfococcus oleovorans</name>
    <dbReference type="NCBI Taxonomy" id="96561"/>
    <lineage>
        <taxon>Bacteria</taxon>
        <taxon>Pseudomonadati</taxon>
        <taxon>Thermodesulfobacteriota</taxon>
        <taxon>Desulfobacteria</taxon>
        <taxon>Desulfobacterales</taxon>
        <taxon>Desulfosudaceae</taxon>
        <taxon>Desulfosudis</taxon>
    </lineage>
</organism>
<dbReference type="SUPFAM" id="SSF54975">
    <property type="entry name" value="Acylphosphatase/BLUF domain-like"/>
    <property type="match status" value="1"/>
</dbReference>
<keyword evidence="3" id="KW-1185">Reference proteome</keyword>
<dbReference type="Gene3D" id="3.30.70.100">
    <property type="match status" value="1"/>
</dbReference>
<gene>
    <name evidence="2" type="ordered locus">Dole_1670</name>
</gene>
<dbReference type="GO" id="GO:0071949">
    <property type="term" value="F:FAD binding"/>
    <property type="evidence" value="ECO:0007669"/>
    <property type="project" value="InterPro"/>
</dbReference>
<reference evidence="2 3" key="1">
    <citation type="submission" date="2007-10" db="EMBL/GenBank/DDBJ databases">
        <title>Complete sequence of Desulfococcus oleovorans Hxd3.</title>
        <authorList>
            <consortium name="US DOE Joint Genome Institute"/>
            <person name="Copeland A."/>
            <person name="Lucas S."/>
            <person name="Lapidus A."/>
            <person name="Barry K."/>
            <person name="Glavina del Rio T."/>
            <person name="Dalin E."/>
            <person name="Tice H."/>
            <person name="Pitluck S."/>
            <person name="Kiss H."/>
            <person name="Brettin T."/>
            <person name="Bruce D."/>
            <person name="Detter J.C."/>
            <person name="Han C."/>
            <person name="Schmutz J."/>
            <person name="Larimer F."/>
            <person name="Land M."/>
            <person name="Hauser L."/>
            <person name="Kyrpides N."/>
            <person name="Kim E."/>
            <person name="Wawrik B."/>
            <person name="Richardson P."/>
        </authorList>
    </citation>
    <scope>NUCLEOTIDE SEQUENCE [LARGE SCALE GENOMIC DNA]</scope>
    <source>
        <strain evidence="3">DSM 6200 / JCM 39069 / Hxd3</strain>
    </source>
</reference>
<feature type="domain" description="BLUF" evidence="1">
    <location>
        <begin position="3"/>
        <end position="94"/>
    </location>
</feature>
<dbReference type="HOGENOM" id="CLU_097099_1_1_7"/>
<proteinExistence type="predicted"/>
<dbReference type="EMBL" id="CP000859">
    <property type="protein sequence ID" value="ABW67474.1"/>
    <property type="molecule type" value="Genomic_DNA"/>
</dbReference>
<dbReference type="STRING" id="96561.Dole_1670"/>
<dbReference type="Proteomes" id="UP000008561">
    <property type="component" value="Chromosome"/>
</dbReference>
<protein>
    <submittedName>
        <fullName evidence="2">BLUF domain protein</fullName>
    </submittedName>
</protein>